<evidence type="ECO:0000259" key="5">
    <source>
        <dbReference type="Pfam" id="PF03389"/>
    </source>
</evidence>
<dbReference type="EMBL" id="AB082959">
    <property type="protein sequence ID" value="BAC54124.1"/>
    <property type="molecule type" value="Genomic_DNA"/>
</dbReference>
<keyword evidence="2" id="KW-0184">Conjugation</keyword>
<feature type="coiled-coil region" evidence="3">
    <location>
        <begin position="250"/>
        <end position="280"/>
    </location>
</feature>
<dbReference type="NCBIfam" id="NF041496">
    <property type="entry name" value="MobQ"/>
    <property type="match status" value="1"/>
</dbReference>
<evidence type="ECO:0000256" key="1">
    <source>
        <dbReference type="ARBA" id="ARBA00010873"/>
    </source>
</evidence>
<feature type="coiled-coil region" evidence="3">
    <location>
        <begin position="306"/>
        <end position="359"/>
    </location>
</feature>
<feature type="region of interest" description="Disordered" evidence="4">
    <location>
        <begin position="436"/>
        <end position="474"/>
    </location>
</feature>
<dbReference type="RefSeq" id="WP_011091102.1">
    <property type="nucleotide sequence ID" value="NC_004527.1"/>
</dbReference>
<evidence type="ECO:0000256" key="3">
    <source>
        <dbReference type="SAM" id="Coils"/>
    </source>
</evidence>
<geneLocation type="plasmid" evidence="6">
    <name>pMG160</name>
</geneLocation>
<accession>Q8GI70</accession>
<evidence type="ECO:0000256" key="2">
    <source>
        <dbReference type="ARBA" id="ARBA00022971"/>
    </source>
</evidence>
<evidence type="ECO:0000256" key="4">
    <source>
        <dbReference type="SAM" id="MobiDB-lite"/>
    </source>
</evidence>
<comment type="similarity">
    <text evidence="1">Belongs to the MobA/MobL family.</text>
</comment>
<feature type="domain" description="MobA/MobL protein" evidence="5">
    <location>
        <begin position="20"/>
        <end position="200"/>
    </location>
</feature>
<reference evidence="6" key="1">
    <citation type="journal article" date="2003" name="Appl. Environ. Microbiol.">
        <title>Isolation and molecular characterization of pMG160, a mobilizable cryptic plasmid from Rhodobacter blasticus.</title>
        <authorList>
            <person name="Inui M."/>
            <person name="Nakata K."/>
            <person name="Roh J.H."/>
            <person name="Vertes A.A."/>
            <person name="Yukawa H."/>
        </authorList>
    </citation>
    <scope>NUCLEOTIDE SEQUENCE</scope>
    <source>
        <plasmid evidence="6">pMG160</plasmid>
    </source>
</reference>
<organism evidence="6">
    <name type="scientific">Fuscovulum blasticum</name>
    <name type="common">Rhodobacter blasticus</name>
    <name type="synonym">Rhodopseudomonas blastica</name>
    <dbReference type="NCBI Taxonomy" id="1075"/>
    <lineage>
        <taxon>Bacteria</taxon>
        <taxon>Pseudomonadati</taxon>
        <taxon>Pseudomonadota</taxon>
        <taxon>Alphaproteobacteria</taxon>
        <taxon>Rhodobacterales</taxon>
        <taxon>Paracoccaceae</taxon>
        <taxon>Pseudogemmobacter</taxon>
    </lineage>
</organism>
<protein>
    <submittedName>
        <fullName evidence="6">Mobilization protein</fullName>
    </submittedName>
</protein>
<keyword evidence="6" id="KW-0614">Plasmid</keyword>
<dbReference type="Gene3D" id="3.30.930.30">
    <property type="match status" value="1"/>
</dbReference>
<evidence type="ECO:0000313" key="6">
    <source>
        <dbReference type="EMBL" id="BAC54124.1"/>
    </source>
</evidence>
<dbReference type="InterPro" id="IPR005053">
    <property type="entry name" value="MobA_MobL"/>
</dbReference>
<gene>
    <name evidence="6" type="primary">mobL</name>
</gene>
<sequence length="474" mass="51210">MADGAIFHLDVRTVSRSDGRSAVAAAAYRSASRLHDARTGLTHDFARKRGVLTTFIAAPDGCDWITDRDTLWNAAEAAEKRKNSTVAREWLVALPDALDATQRADLARALAVELAQRFGVAVDVAIHAASGEGDQRNHHAHLLTTTRTAGPDGLGDKTRVLDAAKTGGAEIYAMRAWWAGTVNDALAAAQSSARVDHRRIAVIAADARAEAEALEKQAKAVETLNAKPADAGGLWKGLGSAARAIWEGGMTALKSTAETANELREKANELRQKAARYTRATEPHHGPVLTAFLRRMAPVWAEQAKAEEARRAAQEAAQRALMAERAEQARKAKEASEAARRAATAAREAEEARERCAREVLPLIRRARHDPITAEVIKREGIDLDRPDQQVARDPIWLMAGRQDQAHPVWLIVHAYTAARDRHANLLARIEAKTAAQIAAAAKPKPKPASPAPTEPEPDPDPPPRRDWGGPSGP</sequence>
<proteinExistence type="inferred from homology"/>
<keyword evidence="3" id="KW-0175">Coiled coil</keyword>
<name>Q8GI70_FUSBL</name>
<dbReference type="AlphaFoldDB" id="Q8GI70"/>
<dbReference type="Pfam" id="PF03389">
    <property type="entry name" value="MobA_MobL"/>
    <property type="match status" value="1"/>
</dbReference>